<dbReference type="AlphaFoldDB" id="A0A1R1PXF1"/>
<keyword evidence="1" id="KW-0472">Membrane</keyword>
<accession>A0A1R1PXF1</accession>
<proteinExistence type="predicted"/>
<evidence type="ECO:0000313" key="3">
    <source>
        <dbReference type="Proteomes" id="UP000188320"/>
    </source>
</evidence>
<keyword evidence="1" id="KW-1133">Transmembrane helix</keyword>
<protein>
    <submittedName>
        <fullName evidence="2">Uncharacterized protein</fullName>
    </submittedName>
</protein>
<feature type="transmembrane region" description="Helical" evidence="1">
    <location>
        <begin position="251"/>
        <end position="268"/>
    </location>
</feature>
<dbReference type="EMBL" id="LSSK01000063">
    <property type="protein sequence ID" value="OMH85651.1"/>
    <property type="molecule type" value="Genomic_DNA"/>
</dbReference>
<feature type="transmembrane region" description="Helical" evidence="1">
    <location>
        <begin position="182"/>
        <end position="204"/>
    </location>
</feature>
<gene>
    <name evidence="2" type="ORF">AX774_g800</name>
</gene>
<organism evidence="2 3">
    <name type="scientific">Zancudomyces culisetae</name>
    <name type="common">Gut fungus</name>
    <name type="synonym">Smittium culisetae</name>
    <dbReference type="NCBI Taxonomy" id="1213189"/>
    <lineage>
        <taxon>Eukaryota</taxon>
        <taxon>Fungi</taxon>
        <taxon>Fungi incertae sedis</taxon>
        <taxon>Zoopagomycota</taxon>
        <taxon>Kickxellomycotina</taxon>
        <taxon>Harpellomycetes</taxon>
        <taxon>Harpellales</taxon>
        <taxon>Legeriomycetaceae</taxon>
        <taxon>Zancudomyces</taxon>
    </lineage>
</organism>
<keyword evidence="1" id="KW-0812">Transmembrane</keyword>
<comment type="caution">
    <text evidence="2">The sequence shown here is derived from an EMBL/GenBank/DDBJ whole genome shotgun (WGS) entry which is preliminary data.</text>
</comment>
<dbReference type="Proteomes" id="UP000188320">
    <property type="component" value="Unassembled WGS sequence"/>
</dbReference>
<evidence type="ECO:0000256" key="1">
    <source>
        <dbReference type="SAM" id="Phobius"/>
    </source>
</evidence>
<feature type="transmembrane region" description="Helical" evidence="1">
    <location>
        <begin position="57"/>
        <end position="80"/>
    </location>
</feature>
<evidence type="ECO:0000313" key="2">
    <source>
        <dbReference type="EMBL" id="OMH85651.1"/>
    </source>
</evidence>
<feature type="transmembrane region" description="Helical" evidence="1">
    <location>
        <begin position="92"/>
        <end position="118"/>
    </location>
</feature>
<name>A0A1R1PXF1_ZANCU</name>
<sequence length="270" mass="28223">MHQERFSSLLQCQQCRTLPPQSCTNPLLAKPKSTRPTSCCRCVGIVFVPLYGRSASLCLVFGLRTAVAAVSFVVVVVAFLPVVFLPTTALEVLASAVFVLNENVLGTMLCVVFCRLLLLPPPSLLPAPLSLSCSDVSCSSLCLPRMSSRFLPLAPLPPPPLVLPPLLVTTCCRLCGVTNSMLCVVLVVFCVLSSPVSVSVFVGVESLFLPSLPLLGEPSSSLLLVPPLPLLEGGGGAAALAVPGFLPGPPLLAPLIAVFFPIILAIVVSL</sequence>
<reference evidence="3" key="1">
    <citation type="submission" date="2017-01" db="EMBL/GenBank/DDBJ databases">
        <authorList>
            <person name="Wang Y."/>
            <person name="White M."/>
            <person name="Kvist S."/>
            <person name="Moncalvo J.-M."/>
        </authorList>
    </citation>
    <scope>NUCLEOTIDE SEQUENCE [LARGE SCALE GENOMIC DNA]</scope>
    <source>
        <strain evidence="3">COL-18-3</strain>
    </source>
</reference>
<keyword evidence="3" id="KW-1185">Reference proteome</keyword>